<keyword evidence="2 5" id="KW-0547">Nucleotide-binding</keyword>
<evidence type="ECO:0000256" key="3">
    <source>
        <dbReference type="ARBA" id="ARBA00022840"/>
    </source>
</evidence>
<dbReference type="GO" id="GO:0008017">
    <property type="term" value="F:microtubule binding"/>
    <property type="evidence" value="ECO:0007669"/>
    <property type="project" value="InterPro"/>
</dbReference>
<dbReference type="InterPro" id="IPR027640">
    <property type="entry name" value="Kinesin-like_fam"/>
</dbReference>
<feature type="coiled-coil region" evidence="6">
    <location>
        <begin position="654"/>
        <end position="723"/>
    </location>
</feature>
<dbReference type="GO" id="GO:0015630">
    <property type="term" value="C:microtubule cytoskeleton"/>
    <property type="evidence" value="ECO:0007669"/>
    <property type="project" value="TreeGrafter"/>
</dbReference>
<dbReference type="InterPro" id="IPR027417">
    <property type="entry name" value="P-loop_NTPase"/>
</dbReference>
<dbReference type="OrthoDB" id="3176171at2759"/>
<sequence length="1154" mass="128729">MFKIIVGLSIVCHLVQSKCNTESGCRNVALPLMDSNLEATLTANINTDKLNEQLKSYISQEIEQGNHGFVTNVTTETLKGALENLDKKIDTQMKSLEAKILEQNTEINRLKAKGTAAGKHYSDKGSGANYLCLPKNPEWNAYVDGTNGEKGILYGVEYEISGNTPYPRSLHSKITPCVVCLATRSTVLMVPAKRTCSHGWHKEFSGYLMSYMSTSSRTATEYICVDETLESRGPGSSQAELYPVEAICGSLKCPPYVQGREITCVTILIDNPIYALFAMGSGASAEDGSSRPSTVQKVNVKPVTNNNNKQTTMNSKTTPAATPRKGASTPRKKEFQEVEMKSNNKPKETTKPSNNTSSHPSQQQTSRRPEESSAAAASGGGGSRGKGPQQQDGLYLGLMYGQFNSVVPWSTINYLPLFICMPLPYMYLFTHKDYRHLQFYIDVLLGRKKKLESQEDIVFETFYHRSGREFQCMYLNGMRFYLDDWGSKEWQPFPKRWYQEGLLITNTVVKDAENDQRNREASGAAGSGGGTSGGGQGGPKPRENQSRGSGGDDREGHITHPRKKKIPTYIFQRKHNIHCFYDHDNGQWMRMPIGYELHHEMVGKLVDQVEEALPHWNDRHDILAMLRQCNYDADECINTYLHLEGDEWLKAPKTSKEAKDMNNKEERLNELEQTVKQLRAKLDQESRAKNEAERIVKQQEDKITSLEVESKQAEAQLAVLQERPKTAMRPKTPQVVTKVVKEETVNPDDVKQLNTSVIQLRKAHVHLKMEVQRYFDGLKGSIGECVGGMKKMKNSGAAQSEEMEEVRALYRKEALQRKILYNQLQEMRGNIRVFCRARKDDRAENCLKFLNDQDLVVNNPQSGKKMFSFDKAFDPNTSQEQVFEDTKGIITCCADGYNVCLMAYGQTGSGKTFTMMGPDSNPGINIRAINELFKVCKEKKDTVSYVLKVSLIEIYNETIQDLLTKEAKTLDLKTAGNKVNIPGLTEVDIKALDDIKKVMAMGDKNRTTASTKMNSTSSRSHLLLLLSVEGTDKITGAISKGTLTLCDLAGSERISKTEAEGQRLVEAAAINKSLSALGQVFTSLRQSQLHIPYRNSKLTQILQPSLGGDAKACLFVNISPDSYNYSETVSTLTFGSNAKQVALGQAKQNIKKGN</sequence>
<evidence type="ECO:0000256" key="5">
    <source>
        <dbReference type="PROSITE-ProRule" id="PRU00283"/>
    </source>
</evidence>
<proteinExistence type="inferred from homology"/>
<dbReference type="AlphaFoldDB" id="A0A8S3SZ22"/>
<dbReference type="Pfam" id="PF00225">
    <property type="entry name" value="Kinesin"/>
    <property type="match status" value="1"/>
</dbReference>
<dbReference type="GO" id="GO:0003777">
    <property type="term" value="F:microtubule motor activity"/>
    <property type="evidence" value="ECO:0007669"/>
    <property type="project" value="InterPro"/>
</dbReference>
<dbReference type="PRINTS" id="PR00380">
    <property type="entry name" value="KINESINHEAVY"/>
</dbReference>
<feature type="compositionally biased region" description="Low complexity" evidence="7">
    <location>
        <begin position="294"/>
        <end position="312"/>
    </location>
</feature>
<comment type="caution">
    <text evidence="10">The sequence shown here is derived from an EMBL/GenBank/DDBJ whole genome shotgun (WGS) entry which is preliminary data.</text>
</comment>
<keyword evidence="8" id="KW-0732">Signal</keyword>
<dbReference type="PANTHER" id="PTHR47972:SF65">
    <property type="entry name" value="KINESIN-LIKE PROTEIN"/>
    <property type="match status" value="1"/>
</dbReference>
<dbReference type="PROSITE" id="PS00411">
    <property type="entry name" value="KINESIN_MOTOR_1"/>
    <property type="match status" value="1"/>
</dbReference>
<dbReference type="GO" id="GO:0005524">
    <property type="term" value="F:ATP binding"/>
    <property type="evidence" value="ECO:0007669"/>
    <property type="project" value="UniProtKB-UniRule"/>
</dbReference>
<keyword evidence="6" id="KW-0175">Coiled coil</keyword>
<name>A0A8S3SZ22_MYTED</name>
<evidence type="ECO:0000313" key="10">
    <source>
        <dbReference type="EMBL" id="CAG2221942.1"/>
    </source>
</evidence>
<gene>
    <name evidence="10" type="ORF">MEDL_35313</name>
</gene>
<dbReference type="SUPFAM" id="SSF52540">
    <property type="entry name" value="P-loop containing nucleoside triphosphate hydrolases"/>
    <property type="match status" value="1"/>
</dbReference>
<dbReference type="SMART" id="SM00129">
    <property type="entry name" value="KISc"/>
    <property type="match status" value="1"/>
</dbReference>
<evidence type="ECO:0000256" key="7">
    <source>
        <dbReference type="SAM" id="MobiDB-lite"/>
    </source>
</evidence>
<comment type="similarity">
    <text evidence="5">Belongs to the TRAFAC class myosin-kinesin ATPase superfamily. Kinesin family.</text>
</comment>
<feature type="region of interest" description="Disordered" evidence="7">
    <location>
        <begin position="282"/>
        <end position="389"/>
    </location>
</feature>
<evidence type="ECO:0000256" key="8">
    <source>
        <dbReference type="SAM" id="SignalP"/>
    </source>
</evidence>
<feature type="compositionally biased region" description="Basic and acidic residues" evidence="7">
    <location>
        <begin position="331"/>
        <end position="350"/>
    </location>
</feature>
<reference evidence="10" key="1">
    <citation type="submission" date="2021-03" db="EMBL/GenBank/DDBJ databases">
        <authorList>
            <person name="Bekaert M."/>
        </authorList>
    </citation>
    <scope>NUCLEOTIDE SEQUENCE</scope>
</reference>
<feature type="region of interest" description="Disordered" evidence="7">
    <location>
        <begin position="513"/>
        <end position="565"/>
    </location>
</feature>
<dbReference type="Proteomes" id="UP000683360">
    <property type="component" value="Unassembled WGS sequence"/>
</dbReference>
<feature type="signal peptide" evidence="8">
    <location>
        <begin position="1"/>
        <end position="17"/>
    </location>
</feature>
<evidence type="ECO:0000259" key="9">
    <source>
        <dbReference type="PROSITE" id="PS50067"/>
    </source>
</evidence>
<feature type="compositionally biased region" description="Gly residues" evidence="7">
    <location>
        <begin position="525"/>
        <end position="538"/>
    </location>
</feature>
<keyword evidence="4" id="KW-0963">Cytoplasm</keyword>
<dbReference type="InterPro" id="IPR036961">
    <property type="entry name" value="Kinesin_motor_dom_sf"/>
</dbReference>
<dbReference type="InterPro" id="IPR019821">
    <property type="entry name" value="Kinesin_motor_CS"/>
</dbReference>
<evidence type="ECO:0000256" key="4">
    <source>
        <dbReference type="ARBA" id="ARBA00023212"/>
    </source>
</evidence>
<dbReference type="Gene3D" id="3.40.850.10">
    <property type="entry name" value="Kinesin motor domain"/>
    <property type="match status" value="1"/>
</dbReference>
<dbReference type="InterPro" id="IPR001752">
    <property type="entry name" value="Kinesin_motor_dom"/>
</dbReference>
<accession>A0A8S3SZ22</accession>
<feature type="chain" id="PRO_5035889523" evidence="8">
    <location>
        <begin position="18"/>
        <end position="1154"/>
    </location>
</feature>
<feature type="binding site" evidence="5">
    <location>
        <begin position="905"/>
        <end position="912"/>
    </location>
    <ligand>
        <name>ATP</name>
        <dbReference type="ChEBI" id="CHEBI:30616"/>
    </ligand>
</feature>
<evidence type="ECO:0000256" key="1">
    <source>
        <dbReference type="ARBA" id="ARBA00004245"/>
    </source>
</evidence>
<comment type="subcellular location">
    <subcellularLocation>
        <location evidence="1">Cytoplasm</location>
        <location evidence="1">Cytoskeleton</location>
    </subcellularLocation>
</comment>
<dbReference type="PANTHER" id="PTHR47972">
    <property type="entry name" value="KINESIN-LIKE PROTEIN KLP-3"/>
    <property type="match status" value="1"/>
</dbReference>
<evidence type="ECO:0000256" key="2">
    <source>
        <dbReference type="ARBA" id="ARBA00022741"/>
    </source>
</evidence>
<dbReference type="GO" id="GO:0007018">
    <property type="term" value="P:microtubule-based movement"/>
    <property type="evidence" value="ECO:0007669"/>
    <property type="project" value="InterPro"/>
</dbReference>
<dbReference type="PROSITE" id="PS50067">
    <property type="entry name" value="KINESIN_MOTOR_2"/>
    <property type="match status" value="1"/>
</dbReference>
<feature type="compositionally biased region" description="Basic and acidic residues" evidence="7">
    <location>
        <begin position="540"/>
        <end position="558"/>
    </location>
</feature>
<dbReference type="EMBL" id="CAJPWZ010001710">
    <property type="protein sequence ID" value="CAG2221942.1"/>
    <property type="molecule type" value="Genomic_DNA"/>
</dbReference>
<keyword evidence="3 5" id="KW-0067">ATP-binding</keyword>
<organism evidence="10 11">
    <name type="scientific">Mytilus edulis</name>
    <name type="common">Blue mussel</name>
    <dbReference type="NCBI Taxonomy" id="6550"/>
    <lineage>
        <taxon>Eukaryota</taxon>
        <taxon>Metazoa</taxon>
        <taxon>Spiralia</taxon>
        <taxon>Lophotrochozoa</taxon>
        <taxon>Mollusca</taxon>
        <taxon>Bivalvia</taxon>
        <taxon>Autobranchia</taxon>
        <taxon>Pteriomorphia</taxon>
        <taxon>Mytilida</taxon>
        <taxon>Mytiloidea</taxon>
        <taxon>Mytilidae</taxon>
        <taxon>Mytilinae</taxon>
        <taxon>Mytilus</taxon>
    </lineage>
</organism>
<evidence type="ECO:0000256" key="6">
    <source>
        <dbReference type="SAM" id="Coils"/>
    </source>
</evidence>
<feature type="domain" description="Kinesin motor" evidence="9">
    <location>
        <begin position="830"/>
        <end position="1141"/>
    </location>
</feature>
<keyword evidence="5" id="KW-0505">Motor protein</keyword>
<evidence type="ECO:0000313" key="11">
    <source>
        <dbReference type="Proteomes" id="UP000683360"/>
    </source>
</evidence>
<keyword evidence="11" id="KW-1185">Reference proteome</keyword>
<protein>
    <submittedName>
        <fullName evidence="10">KIFC2_3</fullName>
    </submittedName>
</protein>
<keyword evidence="4" id="KW-0206">Cytoskeleton</keyword>
<feature type="compositionally biased region" description="Polar residues" evidence="7">
    <location>
        <begin position="351"/>
        <end position="366"/>
    </location>
</feature>